<dbReference type="Proteomes" id="UP000664414">
    <property type="component" value="Unassembled WGS sequence"/>
</dbReference>
<gene>
    <name evidence="4" type="ORF">J0H12_03405</name>
</gene>
<dbReference type="GO" id="GO:0006355">
    <property type="term" value="P:regulation of DNA-templated transcription"/>
    <property type="evidence" value="ECO:0007669"/>
    <property type="project" value="InterPro"/>
</dbReference>
<keyword evidence="1" id="KW-0802">TPR repeat</keyword>
<dbReference type="Pfam" id="PF13424">
    <property type="entry name" value="TPR_12"/>
    <property type="match status" value="3"/>
</dbReference>
<dbReference type="SUPFAM" id="SSF48452">
    <property type="entry name" value="TPR-like"/>
    <property type="match status" value="2"/>
</dbReference>
<dbReference type="Pfam" id="PF00931">
    <property type="entry name" value="NB-ARC"/>
    <property type="match status" value="1"/>
</dbReference>
<dbReference type="InterPro" id="IPR002182">
    <property type="entry name" value="NB-ARC"/>
</dbReference>
<sequence>MPGDKLKSPSLPPEFYPEGLLVIKGIRFTPRQVDIIACLISGGTGKSISSLLDIEVKTLEAHKKSIGERIGGGIQEDIIAFVQRSPHYEFLKQHYLTLLHKHEFEKQLKELSKKSSENSPALKVEFSPTYANKSSLLTLLVSHLKLAGIRIVNDEKELEGDFYTLTFLPKNKEDIVEREILILLDKDIKDISPDSIDLREAKTYFASCVEVLKKFYAEKTLEKLSSLTALDFKEIPFIKEKTSSLSLNQKTKKNSFLVLSGLIIFLLTSAFLYYSQTPSSEKKTPVRSELPIPIDDVLLKRPDLMKRIDKQLTSQDGIQTVSLVGVVGMGGVGKTTLARQFGRSQSQSTVWELNAETKESLLNSFRDLAYALAETKEKKEELNFIQNIQNPEEKEKQILSFVKRHLKLKKEWLLIYDNVENFPEIKKYFPQDPLVWGAGKVIITTRDSNLQNAGYIKTENVLHIEELSERESLTLLSKILYGYEPERLTKEQKQEAINFLKNIPPFPLDVLAAGYYIKNSHLTFEEYLKRISSYSEYFEKDQETLINESSHYTKTRYGIITSSLEKIITVNPEFKELLLFISLLDSQNIPKELLESYKSKTVVEQFLRILKKYSFITNKSSFINKEKLPNFSIHRSVQEISLAYLVNDLDFKKEKDLLQKISNTLKNYISGLIDKEDFTKMILLINHYKAFLNHNKLLTPSIKGTIQSELGCMYIYLNYYKKAKEFLEKGLKNINKNYKENYVSATRALTYLGIVYRELREYEKAKDFLEESLLNYRNHSLKDYAGVGRTLEYLGIVYKDLGNHEQAKKLLEESLIIYKQGFPENYVGSGRALAYLGMVYKELADYEKAKILLEQSLKIYKEHFSQNHVGIARALAYLGIIYRGLGNHKKAKSLLEQSLKIYKEHFSQNHVGIARALTYLGIVHKELGNLEKAKSFLEESLKIYKEHVPENHIGATKALVYLGIVYRELENHEMAKNLLEKSFVTCARNYGEDHIVTARVIRNLGQVFLQEDYIEIAENFISKALKAFKQNKHPEYYKALENLAEIYLKKSLQTAEIKQSEQYKEKAKDYLNQALEIVKNHFPKDSPHIVRIQEKINCNN</sequence>
<dbReference type="GO" id="GO:0043531">
    <property type="term" value="F:ADP binding"/>
    <property type="evidence" value="ECO:0007669"/>
    <property type="project" value="InterPro"/>
</dbReference>
<dbReference type="EMBL" id="JAFKGL010000014">
    <property type="protein sequence ID" value="MBN9412958.1"/>
    <property type="molecule type" value="Genomic_DNA"/>
</dbReference>
<feature type="domain" description="NB-ARC" evidence="3">
    <location>
        <begin position="303"/>
        <end position="479"/>
    </location>
</feature>
<dbReference type="InterPro" id="IPR019734">
    <property type="entry name" value="TPR_rpt"/>
</dbReference>
<feature type="repeat" description="TPR" evidence="1">
    <location>
        <begin position="872"/>
        <end position="905"/>
    </location>
</feature>
<dbReference type="SUPFAM" id="SSF52540">
    <property type="entry name" value="P-loop containing nucleoside triphosphate hydrolases"/>
    <property type="match status" value="1"/>
</dbReference>
<evidence type="ECO:0000256" key="2">
    <source>
        <dbReference type="SAM" id="Phobius"/>
    </source>
</evidence>
<dbReference type="Gene3D" id="3.40.50.300">
    <property type="entry name" value="P-loop containing nucleotide triphosphate hydrolases"/>
    <property type="match status" value="1"/>
</dbReference>
<evidence type="ECO:0000256" key="1">
    <source>
        <dbReference type="PROSITE-ProRule" id="PRU00339"/>
    </source>
</evidence>
<dbReference type="PANTHER" id="PTHR19959:SF119">
    <property type="entry name" value="FUNGAL LIPASE-LIKE DOMAIN-CONTAINING PROTEIN"/>
    <property type="match status" value="1"/>
</dbReference>
<dbReference type="Pfam" id="PF13181">
    <property type="entry name" value="TPR_8"/>
    <property type="match status" value="1"/>
</dbReference>
<organism evidence="4 5">
    <name type="scientific">Candidatus Paracaedimonas acanthamoebae</name>
    <dbReference type="NCBI Taxonomy" id="244581"/>
    <lineage>
        <taxon>Bacteria</taxon>
        <taxon>Pseudomonadati</taxon>
        <taxon>Pseudomonadota</taxon>
        <taxon>Alphaproteobacteria</taxon>
        <taxon>Holosporales</taxon>
        <taxon>Caedimonadaceae</taxon>
        <taxon>Candidatus Paracaedimonas</taxon>
    </lineage>
</organism>
<feature type="repeat" description="TPR" evidence="1">
    <location>
        <begin position="746"/>
        <end position="779"/>
    </location>
</feature>
<keyword evidence="2" id="KW-1133">Transmembrane helix</keyword>
<dbReference type="InterPro" id="IPR027417">
    <property type="entry name" value="P-loop_NTPase"/>
</dbReference>
<dbReference type="SMART" id="SM00028">
    <property type="entry name" value="TPR"/>
    <property type="match status" value="9"/>
</dbReference>
<feature type="transmembrane region" description="Helical" evidence="2">
    <location>
        <begin position="256"/>
        <end position="274"/>
    </location>
</feature>
<dbReference type="SUPFAM" id="SSF46894">
    <property type="entry name" value="C-terminal effector domain of the bipartite response regulators"/>
    <property type="match status" value="1"/>
</dbReference>
<reference evidence="4" key="1">
    <citation type="submission" date="2021-02" db="EMBL/GenBank/DDBJ databases">
        <title>Thiocyanate and organic carbon inputs drive convergent selection for specific autotrophic Afipia and Thiobacillus strains within complex microbiomes.</title>
        <authorList>
            <person name="Huddy R.J."/>
            <person name="Sachdeva R."/>
            <person name="Kadzinga F."/>
            <person name="Kantor R.S."/>
            <person name="Harrison S.T.L."/>
            <person name="Banfield J.F."/>
        </authorList>
    </citation>
    <scope>NUCLEOTIDE SEQUENCE</scope>
    <source>
        <strain evidence="4">SCN18_10_11_15_R4_P_38_20</strain>
    </source>
</reference>
<dbReference type="Gene3D" id="1.25.40.10">
    <property type="entry name" value="Tetratricopeptide repeat domain"/>
    <property type="match status" value="3"/>
</dbReference>
<accession>A0A8J7PM06</accession>
<dbReference type="Pfam" id="PF13174">
    <property type="entry name" value="TPR_6"/>
    <property type="match status" value="1"/>
</dbReference>
<proteinExistence type="predicted"/>
<dbReference type="PROSITE" id="PS50005">
    <property type="entry name" value="TPR"/>
    <property type="match status" value="4"/>
</dbReference>
<feature type="repeat" description="TPR" evidence="1">
    <location>
        <begin position="914"/>
        <end position="947"/>
    </location>
</feature>
<keyword evidence="2" id="KW-0472">Membrane</keyword>
<dbReference type="InterPro" id="IPR011990">
    <property type="entry name" value="TPR-like_helical_dom_sf"/>
</dbReference>
<evidence type="ECO:0000313" key="5">
    <source>
        <dbReference type="Proteomes" id="UP000664414"/>
    </source>
</evidence>
<feature type="repeat" description="TPR" evidence="1">
    <location>
        <begin position="830"/>
        <end position="863"/>
    </location>
</feature>
<comment type="caution">
    <text evidence="4">The sequence shown here is derived from an EMBL/GenBank/DDBJ whole genome shotgun (WGS) entry which is preliminary data.</text>
</comment>
<protein>
    <submittedName>
        <fullName evidence="4">Tetratricopeptide repeat protein</fullName>
    </submittedName>
</protein>
<name>A0A8J7PM06_9PROT</name>
<evidence type="ECO:0000259" key="3">
    <source>
        <dbReference type="Pfam" id="PF00931"/>
    </source>
</evidence>
<keyword evidence="2" id="KW-0812">Transmembrane</keyword>
<evidence type="ECO:0000313" key="4">
    <source>
        <dbReference type="EMBL" id="MBN9412958.1"/>
    </source>
</evidence>
<dbReference type="AlphaFoldDB" id="A0A8J7PM06"/>
<dbReference type="GO" id="GO:0003677">
    <property type="term" value="F:DNA binding"/>
    <property type="evidence" value="ECO:0007669"/>
    <property type="project" value="InterPro"/>
</dbReference>
<dbReference type="InterPro" id="IPR016032">
    <property type="entry name" value="Sig_transdc_resp-reg_C-effctor"/>
</dbReference>
<dbReference type="PRINTS" id="PR00364">
    <property type="entry name" value="DISEASERSIST"/>
</dbReference>
<dbReference type="PANTHER" id="PTHR19959">
    <property type="entry name" value="KINESIN LIGHT CHAIN"/>
    <property type="match status" value="1"/>
</dbReference>